<evidence type="ECO:0000259" key="2">
    <source>
        <dbReference type="Pfam" id="PF13439"/>
    </source>
</evidence>
<dbReference type="InterPro" id="IPR001296">
    <property type="entry name" value="Glyco_trans_1"/>
</dbReference>
<dbReference type="InterPro" id="IPR028098">
    <property type="entry name" value="Glyco_trans_4-like_N"/>
</dbReference>
<dbReference type="RefSeq" id="WP_093925101.1">
    <property type="nucleotide sequence ID" value="NZ_FOMW01000015.1"/>
</dbReference>
<dbReference type="SUPFAM" id="SSF53756">
    <property type="entry name" value="UDP-Glycosyltransferase/glycogen phosphorylase"/>
    <property type="match status" value="1"/>
</dbReference>
<evidence type="ECO:0000313" key="4">
    <source>
        <dbReference type="Proteomes" id="UP000198977"/>
    </source>
</evidence>
<dbReference type="Proteomes" id="UP000198977">
    <property type="component" value="Unassembled WGS sequence"/>
</dbReference>
<gene>
    <name evidence="3" type="ORF">SAMN04488523_11571</name>
</gene>
<keyword evidence="4" id="KW-1185">Reference proteome</keyword>
<proteinExistence type="predicted"/>
<name>A0A1I2FFS9_9RHOB</name>
<keyword evidence="3" id="KW-0808">Transferase</keyword>
<dbReference type="PANTHER" id="PTHR12526">
    <property type="entry name" value="GLYCOSYLTRANSFERASE"/>
    <property type="match status" value="1"/>
</dbReference>
<dbReference type="Pfam" id="PF13439">
    <property type="entry name" value="Glyco_transf_4"/>
    <property type="match status" value="1"/>
</dbReference>
<dbReference type="OrthoDB" id="9790710at2"/>
<dbReference type="CDD" id="cd03811">
    <property type="entry name" value="GT4_GT28_WabH-like"/>
    <property type="match status" value="1"/>
</dbReference>
<dbReference type="Pfam" id="PF00534">
    <property type="entry name" value="Glycos_transf_1"/>
    <property type="match status" value="1"/>
</dbReference>
<dbReference type="EMBL" id="FOMW01000015">
    <property type="protein sequence ID" value="SFF03331.1"/>
    <property type="molecule type" value="Genomic_DNA"/>
</dbReference>
<dbReference type="Gene3D" id="3.40.50.2000">
    <property type="entry name" value="Glycogen Phosphorylase B"/>
    <property type="match status" value="2"/>
</dbReference>
<dbReference type="PANTHER" id="PTHR12526:SF630">
    <property type="entry name" value="GLYCOSYLTRANSFERASE"/>
    <property type="match status" value="1"/>
</dbReference>
<evidence type="ECO:0000313" key="3">
    <source>
        <dbReference type="EMBL" id="SFF03331.1"/>
    </source>
</evidence>
<organism evidence="3 4">
    <name type="scientific">Sulfitobacter brevis</name>
    <dbReference type="NCBI Taxonomy" id="74348"/>
    <lineage>
        <taxon>Bacteria</taxon>
        <taxon>Pseudomonadati</taxon>
        <taxon>Pseudomonadota</taxon>
        <taxon>Alphaproteobacteria</taxon>
        <taxon>Rhodobacterales</taxon>
        <taxon>Roseobacteraceae</taxon>
        <taxon>Sulfitobacter</taxon>
    </lineage>
</organism>
<reference evidence="3 4" key="1">
    <citation type="submission" date="2016-10" db="EMBL/GenBank/DDBJ databases">
        <authorList>
            <person name="de Groot N.N."/>
        </authorList>
    </citation>
    <scope>NUCLEOTIDE SEQUENCE [LARGE SCALE GENOMIC DNA]</scope>
    <source>
        <strain evidence="3 4">DSM 11443</strain>
    </source>
</reference>
<dbReference type="AlphaFoldDB" id="A0A1I2FFS9"/>
<dbReference type="GO" id="GO:0016757">
    <property type="term" value="F:glycosyltransferase activity"/>
    <property type="evidence" value="ECO:0007669"/>
    <property type="project" value="InterPro"/>
</dbReference>
<protein>
    <submittedName>
        <fullName evidence="3">N-acetylgalactosamine-N,N'-diacetylbacillosaminyl-diphospho-undecaprenol 4-alpha-N-acetylgalactosaminyltransferase</fullName>
    </submittedName>
</protein>
<feature type="domain" description="Glycosyltransferase subfamily 4-like N-terminal" evidence="2">
    <location>
        <begin position="15"/>
        <end position="171"/>
    </location>
</feature>
<accession>A0A1I2FFS9</accession>
<sequence length="370" mass="40925">MVRRLLLLINSLEGGGAEKVFVSLAAHFARTNRWELCIATLDDVPDCHLAPPDIKRVRFDCRGSLLRSVREVGALISRWQPDVVLSFLTRANCAAVLARGRGDFRCVISERVNTTSHMGNGLRSRLQRALVRWLYPRADTVIAVSEGVGQELQRRYHVPADRITAIPNPVFVDKLQRRGQEKAGIELPPDFFVAVGRLVPNKANEVLLRAFAAHANKDRALIILGEGAERPRLEALAETLGLEGRLHMPGYIDNPQAIVARATAYVSASRSEGFPNALIEAMSLGRPVISTDCHSGPAEILAETATGRVTTAKEVSWGILTPVDDIPALTEAMDMMDMVERRDRYAVLSRDRMQSYAPPDIFKRYEGVLS</sequence>
<dbReference type="STRING" id="74348.SAMN04488523_11571"/>
<evidence type="ECO:0000259" key="1">
    <source>
        <dbReference type="Pfam" id="PF00534"/>
    </source>
</evidence>
<feature type="domain" description="Glycosyl transferase family 1" evidence="1">
    <location>
        <begin position="181"/>
        <end position="313"/>
    </location>
</feature>